<comment type="subunit">
    <text evidence="9">Homodimer, forms a heterotetramer with a Cas1 homodimer.</text>
</comment>
<dbReference type="InterPro" id="IPR021127">
    <property type="entry name" value="CRISPR_associated_Cas2"/>
</dbReference>
<dbReference type="EC" id="3.1.-.-" evidence="9"/>
<keyword evidence="8 9" id="KW-0051">Antiviral defense</keyword>
<gene>
    <name evidence="9 10" type="primary">cas2</name>
    <name evidence="10" type="ORF">FX155_00335</name>
</gene>
<dbReference type="GO" id="GO:0016787">
    <property type="term" value="F:hydrolase activity"/>
    <property type="evidence" value="ECO:0007669"/>
    <property type="project" value="UniProtKB-KW"/>
</dbReference>
<dbReference type="CDD" id="cd09638">
    <property type="entry name" value="Cas2_I_II_III"/>
    <property type="match status" value="1"/>
</dbReference>
<evidence type="ECO:0000313" key="10">
    <source>
        <dbReference type="EMBL" id="MSS81077.1"/>
    </source>
</evidence>
<protein>
    <recommendedName>
        <fullName evidence="9">CRISPR-associated endoribonuclease Cas2</fullName>
        <ecNumber evidence="9">3.1.-.-</ecNumber>
    </recommendedName>
</protein>
<keyword evidence="5 9" id="KW-0255">Endonuclease</keyword>
<comment type="cofactor">
    <cofactor evidence="1 9">
        <name>Mg(2+)</name>
        <dbReference type="ChEBI" id="CHEBI:18420"/>
    </cofactor>
</comment>
<evidence type="ECO:0000256" key="9">
    <source>
        <dbReference type="HAMAP-Rule" id="MF_01471"/>
    </source>
</evidence>
<dbReference type="NCBIfam" id="TIGR01573">
    <property type="entry name" value="cas2"/>
    <property type="match status" value="1"/>
</dbReference>
<evidence type="ECO:0000256" key="6">
    <source>
        <dbReference type="ARBA" id="ARBA00022801"/>
    </source>
</evidence>
<dbReference type="GO" id="GO:0043571">
    <property type="term" value="P:maintenance of CRISPR repeat elements"/>
    <property type="evidence" value="ECO:0007669"/>
    <property type="project" value="UniProtKB-UniRule"/>
</dbReference>
<evidence type="ECO:0000256" key="1">
    <source>
        <dbReference type="ARBA" id="ARBA00001946"/>
    </source>
</evidence>
<keyword evidence="4 9" id="KW-0479">Metal-binding</keyword>
<comment type="caution">
    <text evidence="10">The sequence shown here is derived from an EMBL/GenBank/DDBJ whole genome shotgun (WGS) entry which is preliminary data.</text>
</comment>
<evidence type="ECO:0000256" key="7">
    <source>
        <dbReference type="ARBA" id="ARBA00022842"/>
    </source>
</evidence>
<dbReference type="Pfam" id="PF09827">
    <property type="entry name" value="CRISPR_Cas2"/>
    <property type="match status" value="1"/>
</dbReference>
<dbReference type="Proteomes" id="UP000441455">
    <property type="component" value="Unassembled WGS sequence"/>
</dbReference>
<reference evidence="10 11" key="1">
    <citation type="submission" date="2019-08" db="EMBL/GenBank/DDBJ databases">
        <title>In-depth cultivation of the pig gut microbiome towards novel bacterial diversity and tailored functional studies.</title>
        <authorList>
            <person name="Wylensek D."/>
            <person name="Hitch T.C.A."/>
            <person name="Clavel T."/>
        </authorList>
    </citation>
    <scope>NUCLEOTIDE SEQUENCE [LARGE SCALE GENOMIC DNA]</scope>
    <source>
        <strain evidence="10 11">WCA-389-WT-5B</strain>
    </source>
</reference>
<dbReference type="EMBL" id="VULN01000001">
    <property type="protein sequence ID" value="MSS81077.1"/>
    <property type="molecule type" value="Genomic_DNA"/>
</dbReference>
<evidence type="ECO:0000256" key="4">
    <source>
        <dbReference type="ARBA" id="ARBA00022723"/>
    </source>
</evidence>
<evidence type="ECO:0000256" key="5">
    <source>
        <dbReference type="ARBA" id="ARBA00022759"/>
    </source>
</evidence>
<evidence type="ECO:0000313" key="11">
    <source>
        <dbReference type="Proteomes" id="UP000441455"/>
    </source>
</evidence>
<feature type="binding site" evidence="9">
    <location>
        <position position="14"/>
    </location>
    <ligand>
        <name>Mg(2+)</name>
        <dbReference type="ChEBI" id="CHEBI:18420"/>
        <note>catalytic</note>
    </ligand>
</feature>
<keyword evidence="3 9" id="KW-0540">Nuclease</keyword>
<proteinExistence type="inferred from homology"/>
<dbReference type="GO" id="GO:0004521">
    <property type="term" value="F:RNA endonuclease activity"/>
    <property type="evidence" value="ECO:0007669"/>
    <property type="project" value="InterPro"/>
</dbReference>
<dbReference type="AlphaFoldDB" id="A0A6N7VHJ6"/>
<keyword evidence="7 9" id="KW-0460">Magnesium</keyword>
<evidence type="ECO:0000256" key="3">
    <source>
        <dbReference type="ARBA" id="ARBA00022722"/>
    </source>
</evidence>
<accession>A0A6N7VHJ6</accession>
<dbReference type="GO" id="GO:0046872">
    <property type="term" value="F:metal ion binding"/>
    <property type="evidence" value="ECO:0007669"/>
    <property type="project" value="UniProtKB-UniRule"/>
</dbReference>
<evidence type="ECO:0000256" key="8">
    <source>
        <dbReference type="ARBA" id="ARBA00023118"/>
    </source>
</evidence>
<organism evidence="10 11">
    <name type="scientific">Acidaminococcus fermentans</name>
    <dbReference type="NCBI Taxonomy" id="905"/>
    <lineage>
        <taxon>Bacteria</taxon>
        <taxon>Bacillati</taxon>
        <taxon>Bacillota</taxon>
        <taxon>Negativicutes</taxon>
        <taxon>Acidaminococcales</taxon>
        <taxon>Acidaminococcaceae</taxon>
        <taxon>Acidaminococcus</taxon>
    </lineage>
</organism>
<dbReference type="SUPFAM" id="SSF143430">
    <property type="entry name" value="TTP0101/SSO1404-like"/>
    <property type="match status" value="1"/>
</dbReference>
<sequence length="108" mass="12733">MNMNKFMRILVLFDIPVKTKYQRHVASKFRHFLLKDGYYMLQYSVYARICNGPDAVEKHRQRLMGALPDNGSVRMVVLTEKQYEAIDVLVGRYLPEEKAYDTEHVSVF</sequence>
<dbReference type="GO" id="GO:0051607">
    <property type="term" value="P:defense response to virus"/>
    <property type="evidence" value="ECO:0007669"/>
    <property type="project" value="UniProtKB-UniRule"/>
</dbReference>
<dbReference type="HAMAP" id="MF_01471">
    <property type="entry name" value="Cas2"/>
    <property type="match status" value="1"/>
</dbReference>
<keyword evidence="6 9" id="KW-0378">Hydrolase</keyword>
<comment type="similarity">
    <text evidence="2 9">Belongs to the CRISPR-associated endoribonuclease Cas2 protein family.</text>
</comment>
<comment type="function">
    <text evidence="9">CRISPR (clustered regularly interspaced short palindromic repeat), is an adaptive immune system that provides protection against mobile genetic elements (viruses, transposable elements and conjugative plasmids). CRISPR clusters contain sequences complementary to antecedent mobile elements and target invading nucleic acids. CRISPR clusters are transcribed and processed into CRISPR RNA (crRNA). Functions as a ssRNA-specific endoribonuclease. Involved in the integration of spacer DNA into the CRISPR cassette.</text>
</comment>
<name>A0A6N7VHJ6_ACIFE</name>
<dbReference type="Gene3D" id="3.30.70.240">
    <property type="match status" value="1"/>
</dbReference>
<dbReference type="InterPro" id="IPR019199">
    <property type="entry name" value="Virulence_VapD/CRISPR_Cas2"/>
</dbReference>
<evidence type="ECO:0000256" key="2">
    <source>
        <dbReference type="ARBA" id="ARBA00009959"/>
    </source>
</evidence>